<protein>
    <submittedName>
        <fullName evidence="1">Uncharacterized protein</fullName>
    </submittedName>
</protein>
<sequence length="182" mass="20106">MQLGRHNSAQEIFEAQRTAQIARLSSTLAGHKILQDANISPIYKPEEKSKLPTDVRAHLNVEPVPRNTHPVHNEGRRRDRATAILKKIRKHNTHALFVDAAKYTGRQDYVAAVTDAEGKLLTAASVRTRHTHEAAELAIALALQSSKAHSKIHTDSKTAARTFAAALVSKQPTSLPRRYTST</sequence>
<accession>A0ACB7RJZ0</accession>
<organism evidence="1 2">
    <name type="scientific">Hyalomma asiaticum</name>
    <name type="common">Tick</name>
    <dbReference type="NCBI Taxonomy" id="266040"/>
    <lineage>
        <taxon>Eukaryota</taxon>
        <taxon>Metazoa</taxon>
        <taxon>Ecdysozoa</taxon>
        <taxon>Arthropoda</taxon>
        <taxon>Chelicerata</taxon>
        <taxon>Arachnida</taxon>
        <taxon>Acari</taxon>
        <taxon>Parasitiformes</taxon>
        <taxon>Ixodida</taxon>
        <taxon>Ixodoidea</taxon>
        <taxon>Ixodidae</taxon>
        <taxon>Hyalomminae</taxon>
        <taxon>Hyalomma</taxon>
    </lineage>
</organism>
<name>A0ACB7RJZ0_HYAAI</name>
<evidence type="ECO:0000313" key="1">
    <source>
        <dbReference type="EMBL" id="KAH6922951.1"/>
    </source>
</evidence>
<keyword evidence="2" id="KW-1185">Reference proteome</keyword>
<gene>
    <name evidence="1" type="ORF">HPB50_020313</name>
</gene>
<comment type="caution">
    <text evidence="1">The sequence shown here is derived from an EMBL/GenBank/DDBJ whole genome shotgun (WGS) entry which is preliminary data.</text>
</comment>
<dbReference type="EMBL" id="CM023489">
    <property type="protein sequence ID" value="KAH6922951.1"/>
    <property type="molecule type" value="Genomic_DNA"/>
</dbReference>
<reference evidence="1" key="1">
    <citation type="submission" date="2020-05" db="EMBL/GenBank/DDBJ databases">
        <title>Large-scale comparative analyses of tick genomes elucidate their genetic diversity and vector capacities.</title>
        <authorList>
            <person name="Jia N."/>
            <person name="Wang J."/>
            <person name="Shi W."/>
            <person name="Du L."/>
            <person name="Sun Y."/>
            <person name="Zhan W."/>
            <person name="Jiang J."/>
            <person name="Wang Q."/>
            <person name="Zhang B."/>
            <person name="Ji P."/>
            <person name="Sakyi L.B."/>
            <person name="Cui X."/>
            <person name="Yuan T."/>
            <person name="Jiang B."/>
            <person name="Yang W."/>
            <person name="Lam T.T.-Y."/>
            <person name="Chang Q."/>
            <person name="Ding S."/>
            <person name="Wang X."/>
            <person name="Zhu J."/>
            <person name="Ruan X."/>
            <person name="Zhao L."/>
            <person name="Wei J."/>
            <person name="Que T."/>
            <person name="Du C."/>
            <person name="Cheng J."/>
            <person name="Dai P."/>
            <person name="Han X."/>
            <person name="Huang E."/>
            <person name="Gao Y."/>
            <person name="Liu J."/>
            <person name="Shao H."/>
            <person name="Ye R."/>
            <person name="Li L."/>
            <person name="Wei W."/>
            <person name="Wang X."/>
            <person name="Wang C."/>
            <person name="Yang T."/>
            <person name="Huo Q."/>
            <person name="Li W."/>
            <person name="Guo W."/>
            <person name="Chen H."/>
            <person name="Zhou L."/>
            <person name="Ni X."/>
            <person name="Tian J."/>
            <person name="Zhou Y."/>
            <person name="Sheng Y."/>
            <person name="Liu T."/>
            <person name="Pan Y."/>
            <person name="Xia L."/>
            <person name="Li J."/>
            <person name="Zhao F."/>
            <person name="Cao W."/>
        </authorList>
    </citation>
    <scope>NUCLEOTIDE SEQUENCE</scope>
    <source>
        <strain evidence="1">Hyas-2018</strain>
    </source>
</reference>
<evidence type="ECO:0000313" key="2">
    <source>
        <dbReference type="Proteomes" id="UP000821845"/>
    </source>
</evidence>
<proteinExistence type="predicted"/>
<dbReference type="Proteomes" id="UP000821845">
    <property type="component" value="Chromosome 9"/>
</dbReference>